<protein>
    <submittedName>
        <fullName evidence="4">SusC/RagA family TonB-linked outer membrane protein</fullName>
    </submittedName>
</protein>
<gene>
    <name evidence="4" type="ORF">A4H97_08015</name>
</gene>
<feature type="chain" id="PRO_5010716124" evidence="2">
    <location>
        <begin position="32"/>
        <end position="1047"/>
    </location>
</feature>
<dbReference type="InterPro" id="IPR023996">
    <property type="entry name" value="TonB-dep_OMP_SusC/RagA"/>
</dbReference>
<dbReference type="PROSITE" id="PS52016">
    <property type="entry name" value="TONB_DEPENDENT_REC_3"/>
    <property type="match status" value="1"/>
</dbReference>
<dbReference type="NCBIfam" id="TIGR04057">
    <property type="entry name" value="SusC_RagA_signa"/>
    <property type="match status" value="1"/>
</dbReference>
<evidence type="ECO:0000256" key="1">
    <source>
        <dbReference type="PROSITE-ProRule" id="PRU01360"/>
    </source>
</evidence>
<dbReference type="Pfam" id="PF07715">
    <property type="entry name" value="Plug"/>
    <property type="match status" value="1"/>
</dbReference>
<dbReference type="Proteomes" id="UP000192610">
    <property type="component" value="Unassembled WGS sequence"/>
</dbReference>
<dbReference type="InterPro" id="IPR039426">
    <property type="entry name" value="TonB-dep_rcpt-like"/>
</dbReference>
<evidence type="ECO:0000313" key="4">
    <source>
        <dbReference type="EMBL" id="OQP47431.1"/>
    </source>
</evidence>
<dbReference type="EMBL" id="LVXG01000023">
    <property type="protein sequence ID" value="OQP47431.1"/>
    <property type="molecule type" value="Genomic_DNA"/>
</dbReference>
<keyword evidence="1" id="KW-0472">Membrane</keyword>
<dbReference type="Gene3D" id="2.60.40.1120">
    <property type="entry name" value="Carboxypeptidase-like, regulatory domain"/>
    <property type="match status" value="1"/>
</dbReference>
<comment type="caution">
    <text evidence="4">The sequence shown here is derived from an EMBL/GenBank/DDBJ whole genome shotgun (WGS) entry which is preliminary data.</text>
</comment>
<dbReference type="AlphaFoldDB" id="A0A1V9EMX7"/>
<dbReference type="Pfam" id="PF13715">
    <property type="entry name" value="CarbopepD_reg_2"/>
    <property type="match status" value="1"/>
</dbReference>
<feature type="domain" description="TonB-dependent receptor plug" evidence="3">
    <location>
        <begin position="137"/>
        <end position="231"/>
    </location>
</feature>
<proteinExistence type="inferred from homology"/>
<feature type="signal peptide" evidence="2">
    <location>
        <begin position="1"/>
        <end position="31"/>
    </location>
</feature>
<dbReference type="PROSITE" id="PS00018">
    <property type="entry name" value="EF_HAND_1"/>
    <property type="match status" value="1"/>
</dbReference>
<organism evidence="4 5">
    <name type="scientific">Niastella yeongjuensis</name>
    <dbReference type="NCBI Taxonomy" id="354355"/>
    <lineage>
        <taxon>Bacteria</taxon>
        <taxon>Pseudomonadati</taxon>
        <taxon>Bacteroidota</taxon>
        <taxon>Chitinophagia</taxon>
        <taxon>Chitinophagales</taxon>
        <taxon>Chitinophagaceae</taxon>
        <taxon>Niastella</taxon>
    </lineage>
</organism>
<dbReference type="InterPro" id="IPR008969">
    <property type="entry name" value="CarboxyPept-like_regulatory"/>
</dbReference>
<evidence type="ECO:0000259" key="3">
    <source>
        <dbReference type="Pfam" id="PF07715"/>
    </source>
</evidence>
<sequence length="1047" mass="115913">MPFTCYKRARIPLPVPKLLLSLLLLPFFSVAQLKTISGTVTDETNAPVPAVSIVIKNTTTGTKTNPKGQFSISASAGAILVFTSTSYETAEVPVDDRTEYNVSLKLKVLNMTDVVVVGYGRQKKVNLVGAVGTVNVDEKITTRSVPNVSAGLSGLVPGLAATQNSGMAGRNGATLLIRGLGTVNNSGPLVVVDGMPDIDINRINVNDIETISVLKDATSASVYGSRAANGVILITTRTGKGGRKTAINFNSNMAVEKPVKAYSFMADYPRALTLEQQRAATNTLPASQTFKNGTIDQWMALGMIDPLRYPNTDWWDIIIRDGKYQNYNLSASGGNDKSNFFISVGMRNEAGLQINNDYNQYNARFNFDYKVRNNMNTGVKFNGNWSKLTYALEDGFTDADPANTAGADMQYAIAGILPYDPTTDKYGGVMAYGEDPQAYNPYTLYINSLNRQTRQEANAMMYWDWTPIKGLTGTVDYSLNYYNQFAYNANMPNQAFNFQTGTYGSRVYVGANAGISNNTLNGYKTMLNGRLNYHTTIATNHDISALVVYSEEYWYDRTQGSSRNDRLFPGLHEVDAALTGVVSSSGTSNAEGLRSYIGRVNYAAFNKYLLEGNFRVDGSSKFLPGHQYGFFPSVALGWRFTEEKFISKLTDKFLTNGKLRVSYGGLGNNSGVDRYEQQQTLANNLYMINGNVTRGFVNSKLMNVELSWEKTSVMNLGLELAFLNNRLTTEFDYYDRLTTGMNRPSDLSVFLSGAYNAPRKNIGNLRNRGVEATINWKDNIKTVNYGLTLNASYNQTRLEKWNEYIGRGSTTTINNNSYNIFLDMPYNFVYAYEALGIAQTWEDIYNNTPQGAQPGDILRKDINGDGRIDANDMRAYSNIARDRPTTYVNFNGYASWKGFDVAFMVQGATGRKDFWLNAFNNVNFSTSRYAATWDHWNLPWSWDNRNGEWPRLGGSGNNQATGATGAGMSTFWLEDMSYIRLKNVQIGYNIPRKIIGKAGISSLRIAGTAENIATITSYRGLDPEKAGNNNNMYPLVKSYALSVQLGL</sequence>
<dbReference type="InterPro" id="IPR018247">
    <property type="entry name" value="EF_Hand_1_Ca_BS"/>
</dbReference>
<dbReference type="InterPro" id="IPR012910">
    <property type="entry name" value="Plug_dom"/>
</dbReference>
<dbReference type="GO" id="GO:0009279">
    <property type="term" value="C:cell outer membrane"/>
    <property type="evidence" value="ECO:0007669"/>
    <property type="project" value="UniProtKB-SubCell"/>
</dbReference>
<evidence type="ECO:0000313" key="5">
    <source>
        <dbReference type="Proteomes" id="UP000192610"/>
    </source>
</evidence>
<keyword evidence="1" id="KW-1134">Transmembrane beta strand</keyword>
<comment type="subcellular location">
    <subcellularLocation>
        <location evidence="1">Cell outer membrane</location>
        <topology evidence="1">Multi-pass membrane protein</topology>
    </subcellularLocation>
</comment>
<dbReference type="Gene3D" id="2.170.130.10">
    <property type="entry name" value="TonB-dependent receptor, plug domain"/>
    <property type="match status" value="1"/>
</dbReference>
<keyword evidence="1" id="KW-0812">Transmembrane</keyword>
<reference evidence="5" key="1">
    <citation type="submission" date="2016-04" db="EMBL/GenBank/DDBJ databases">
        <authorList>
            <person name="Chen L."/>
            <person name="Zhuang W."/>
            <person name="Wang G."/>
        </authorList>
    </citation>
    <scope>NUCLEOTIDE SEQUENCE [LARGE SCALE GENOMIC DNA]</scope>
    <source>
        <strain evidence="5">17621</strain>
    </source>
</reference>
<dbReference type="InterPro" id="IPR023997">
    <property type="entry name" value="TonB-dep_OMP_SusC/RagA_CS"/>
</dbReference>
<keyword evidence="1" id="KW-0998">Cell outer membrane</keyword>
<dbReference type="OrthoDB" id="899266at2"/>
<keyword evidence="5" id="KW-1185">Reference proteome</keyword>
<evidence type="ECO:0000256" key="2">
    <source>
        <dbReference type="SAM" id="SignalP"/>
    </source>
</evidence>
<dbReference type="NCBIfam" id="TIGR04056">
    <property type="entry name" value="OMP_RagA_SusC"/>
    <property type="match status" value="1"/>
</dbReference>
<dbReference type="STRING" id="354355.SAMN05660816_01629"/>
<keyword evidence="1" id="KW-0813">Transport</keyword>
<dbReference type="SUPFAM" id="SSF56935">
    <property type="entry name" value="Porins"/>
    <property type="match status" value="1"/>
</dbReference>
<accession>A0A1V9EMX7</accession>
<dbReference type="InterPro" id="IPR037066">
    <property type="entry name" value="Plug_dom_sf"/>
</dbReference>
<comment type="similarity">
    <text evidence="1">Belongs to the TonB-dependent receptor family.</text>
</comment>
<name>A0A1V9EMX7_9BACT</name>
<dbReference type="SUPFAM" id="SSF49464">
    <property type="entry name" value="Carboxypeptidase regulatory domain-like"/>
    <property type="match status" value="1"/>
</dbReference>
<keyword evidence="2" id="KW-0732">Signal</keyword>
<dbReference type="RefSeq" id="WP_081201636.1">
    <property type="nucleotide sequence ID" value="NZ_FOCZ01000002.1"/>
</dbReference>